<dbReference type="EMBL" id="KC811130">
    <property type="protein sequence ID" value="AGQ19385.1"/>
    <property type="molecule type" value="Genomic_DNA"/>
</dbReference>
<dbReference type="GO" id="GO:0006515">
    <property type="term" value="P:protein quality control for misfolded or incompletely synthesized proteins"/>
    <property type="evidence" value="ECO:0007669"/>
    <property type="project" value="UniProtKB-UniRule"/>
</dbReference>
<dbReference type="Pfam" id="PF01195">
    <property type="entry name" value="Pept_tRNA_hydro"/>
    <property type="match status" value="1"/>
</dbReference>
<keyword evidence="4 7" id="KW-0694">RNA-binding</keyword>
<evidence type="ECO:0000256" key="5">
    <source>
        <dbReference type="ARBA" id="ARBA00038063"/>
    </source>
</evidence>
<dbReference type="GO" id="GO:0072344">
    <property type="term" value="P:rescue of stalled ribosome"/>
    <property type="evidence" value="ECO:0007669"/>
    <property type="project" value="UniProtKB-UniRule"/>
</dbReference>
<dbReference type="SUPFAM" id="SSF53178">
    <property type="entry name" value="Peptidyl-tRNA hydrolase-like"/>
    <property type="match status" value="1"/>
</dbReference>
<dbReference type="InterPro" id="IPR001328">
    <property type="entry name" value="Pept_tRNA_hydro"/>
</dbReference>
<evidence type="ECO:0000256" key="2">
    <source>
        <dbReference type="ARBA" id="ARBA00022555"/>
    </source>
</evidence>
<evidence type="ECO:0000256" key="7">
    <source>
        <dbReference type="HAMAP-Rule" id="MF_00083"/>
    </source>
</evidence>
<dbReference type="GO" id="GO:0005737">
    <property type="term" value="C:cytoplasm"/>
    <property type="evidence" value="ECO:0007669"/>
    <property type="project" value="UniProtKB-SubCell"/>
</dbReference>
<gene>
    <name evidence="7" type="primary">pth</name>
</gene>
<dbReference type="InterPro" id="IPR018171">
    <property type="entry name" value="Pept_tRNA_hydro_CS"/>
</dbReference>
<evidence type="ECO:0000313" key="8">
    <source>
        <dbReference type="EMBL" id="AGQ19385.1"/>
    </source>
</evidence>
<comment type="catalytic activity">
    <reaction evidence="7">
        <text>an N-acyl-L-alpha-aminoacyl-tRNA + H2O = an N-acyl-L-amino acid + a tRNA + H(+)</text>
        <dbReference type="Rhea" id="RHEA:54448"/>
        <dbReference type="Rhea" id="RHEA-COMP:10123"/>
        <dbReference type="Rhea" id="RHEA-COMP:13883"/>
        <dbReference type="ChEBI" id="CHEBI:15377"/>
        <dbReference type="ChEBI" id="CHEBI:15378"/>
        <dbReference type="ChEBI" id="CHEBI:59874"/>
        <dbReference type="ChEBI" id="CHEBI:78442"/>
        <dbReference type="ChEBI" id="CHEBI:138191"/>
        <dbReference type="EC" id="3.1.1.29"/>
    </reaction>
</comment>
<comment type="function">
    <text evidence="7">Catalyzes the release of premature peptidyl moieties from peptidyl-tRNA molecules trapped in stalled 50S ribosomal subunits, and thus maintains levels of free tRNAs and 50S ribosomes.</text>
</comment>
<sequence>MRNLVKMLQKILNQQRKVENKPKTILVGLWNPQPKYINTRHNIGADILFSYSQKNNLKIDLDNSGQFQFGKFEIMNHEILLVIPMTSMNNSGQGLKSFLIDENIKDFNLLVIHDDIDLAFGRFRLKKGISDGGHNGIKSLDSALGTNDYWRLKIGLGRPPTSQDPADYVLSKFNNDQTEEVEFIIEDSMEIIDLFFKDIEFAIKKASERRIIDVV</sequence>
<comment type="subcellular location">
    <subcellularLocation>
        <location evidence="7">Cytoplasm</location>
    </subcellularLocation>
</comment>
<evidence type="ECO:0000256" key="1">
    <source>
        <dbReference type="ARBA" id="ARBA00013260"/>
    </source>
</evidence>
<comment type="similarity">
    <text evidence="5 7">Belongs to the PTH family.</text>
</comment>
<evidence type="ECO:0000256" key="6">
    <source>
        <dbReference type="ARBA" id="ARBA00050038"/>
    </source>
</evidence>
<comment type="subunit">
    <text evidence="7">Monomer.</text>
</comment>
<protein>
    <recommendedName>
        <fullName evidence="6 7">Peptidyl-tRNA hydrolase</fullName>
        <shortName evidence="7">Pth</shortName>
        <ecNumber evidence="1 7">3.1.1.29</ecNumber>
    </recommendedName>
</protein>
<keyword evidence="3 7" id="KW-0378">Hydrolase</keyword>
<dbReference type="EC" id="3.1.1.29" evidence="1 7"/>
<proteinExistence type="inferred from homology"/>
<dbReference type="InterPro" id="IPR036416">
    <property type="entry name" value="Pept_tRNA_hydro_sf"/>
</dbReference>
<dbReference type="NCBIfam" id="TIGR00447">
    <property type="entry name" value="pth"/>
    <property type="match status" value="1"/>
</dbReference>
<feature type="binding site" evidence="7">
    <location>
        <position position="89"/>
    </location>
    <ligand>
        <name>tRNA</name>
        <dbReference type="ChEBI" id="CHEBI:17843"/>
    </ligand>
</feature>
<dbReference type="HAMAP" id="MF_00083">
    <property type="entry name" value="Pept_tRNA_hydro_bact"/>
    <property type="match status" value="1"/>
</dbReference>
<comment type="caution">
    <text evidence="7">Lacks conserved residue(s) required for the propagation of feature annotation.</text>
</comment>
<dbReference type="AlphaFoldDB" id="S5DR48"/>
<organism evidence="8">
    <name type="scientific">Candidatus Actinomarina minuta</name>
    <dbReference type="NCBI Taxonomy" id="1389454"/>
    <lineage>
        <taxon>Bacteria</taxon>
        <taxon>Bacillati</taxon>
        <taxon>Actinomycetota</taxon>
        <taxon>Actinomycetes</taxon>
        <taxon>Candidatus Actinomarinidae</taxon>
        <taxon>Candidatus Actinomarinales</taxon>
        <taxon>Candidatus Actinomarineae</taxon>
        <taxon>Candidatus Actinomarinaceae</taxon>
        <taxon>Candidatus Actinomarina</taxon>
    </lineage>
</organism>
<dbReference type="PANTHER" id="PTHR17224">
    <property type="entry name" value="PEPTIDYL-TRNA HYDROLASE"/>
    <property type="match status" value="1"/>
</dbReference>
<reference evidence="8" key="1">
    <citation type="journal article" date="2013" name="Sci. Rep.">
        <title>Metagenomics uncovers a new group of low GC and ultra-small marine Actinobacteria.</title>
        <authorList>
            <person name="Ghai R."/>
            <person name="Mizuno C.M."/>
            <person name="Picazo A."/>
            <person name="Camacho A."/>
            <person name="Rodriguez-Valera F."/>
        </authorList>
    </citation>
    <scope>NUCLEOTIDE SEQUENCE</scope>
</reference>
<dbReference type="GO" id="GO:0004045">
    <property type="term" value="F:peptidyl-tRNA hydrolase activity"/>
    <property type="evidence" value="ECO:0007669"/>
    <property type="project" value="UniProtKB-UniRule"/>
</dbReference>
<evidence type="ECO:0000256" key="4">
    <source>
        <dbReference type="ARBA" id="ARBA00022884"/>
    </source>
</evidence>
<feature type="site" description="Stabilizes the basic form of H active site to accept a proton" evidence="7">
    <location>
        <position position="114"/>
    </location>
</feature>
<feature type="active site" description="Proton acceptor" evidence="7">
    <location>
        <position position="41"/>
    </location>
</feature>
<comment type="function">
    <text evidence="7">Hydrolyzes ribosome-free peptidyl-tRNAs (with 1 or more amino acids incorporated), which drop off the ribosome during protein synthesis, or as a result of ribosome stalling.</text>
</comment>
<dbReference type="PANTHER" id="PTHR17224:SF1">
    <property type="entry name" value="PEPTIDYL-TRNA HYDROLASE"/>
    <property type="match status" value="1"/>
</dbReference>
<name>S5DR48_9ACTN</name>
<feature type="site" description="Discriminates between blocked and unblocked aminoacyl-tRNA" evidence="7">
    <location>
        <position position="31"/>
    </location>
</feature>
<dbReference type="CDD" id="cd00462">
    <property type="entry name" value="PTH"/>
    <property type="match status" value="1"/>
</dbReference>
<feature type="binding site" evidence="7">
    <location>
        <position position="36"/>
    </location>
    <ligand>
        <name>tRNA</name>
        <dbReference type="ChEBI" id="CHEBI:17843"/>
    </ligand>
</feature>
<keyword evidence="7" id="KW-0963">Cytoplasm</keyword>
<dbReference type="GO" id="GO:0000049">
    <property type="term" value="F:tRNA binding"/>
    <property type="evidence" value="ECO:0007669"/>
    <property type="project" value="UniProtKB-UniRule"/>
</dbReference>
<feature type="binding site" evidence="7">
    <location>
        <position position="135"/>
    </location>
    <ligand>
        <name>tRNA</name>
        <dbReference type="ChEBI" id="CHEBI:17843"/>
    </ligand>
</feature>
<keyword evidence="2 7" id="KW-0820">tRNA-binding</keyword>
<evidence type="ECO:0000256" key="3">
    <source>
        <dbReference type="ARBA" id="ARBA00022801"/>
    </source>
</evidence>
<dbReference type="Gene3D" id="3.40.50.1470">
    <property type="entry name" value="Peptidyl-tRNA hydrolase"/>
    <property type="match status" value="1"/>
</dbReference>
<accession>S5DR48</accession>
<dbReference type="PROSITE" id="PS01196">
    <property type="entry name" value="PEPT_TRNA_HYDROL_2"/>
    <property type="match status" value="1"/>
</dbReference>